<reference evidence="7" key="1">
    <citation type="submission" date="2024-05" db="EMBL/GenBank/DDBJ databases">
        <title>Draft genome assemblies of 36 bacteria isolated from hibernating arctic ground squirrels.</title>
        <authorList>
            <person name="McKee H."/>
            <person name="Mullen L."/>
            <person name="Drown D.M."/>
            <person name="Duddleston K.N."/>
        </authorList>
    </citation>
    <scope>NUCLEOTIDE SEQUENCE</scope>
    <source>
        <strain evidence="7">AN1007</strain>
    </source>
</reference>
<dbReference type="InterPro" id="IPR001451">
    <property type="entry name" value="Hexapep"/>
</dbReference>
<evidence type="ECO:0000256" key="3">
    <source>
        <dbReference type="ARBA" id="ARBA00022737"/>
    </source>
</evidence>
<dbReference type="InterPro" id="IPR011004">
    <property type="entry name" value="Trimer_LpxA-like_sf"/>
</dbReference>
<dbReference type="PROSITE" id="PS00101">
    <property type="entry name" value="HEXAPEP_TRANSFERASES"/>
    <property type="match status" value="1"/>
</dbReference>
<dbReference type="CDD" id="cd03357">
    <property type="entry name" value="LbH_MAT_GAT"/>
    <property type="match status" value="1"/>
</dbReference>
<comment type="similarity">
    <text evidence="1 5">Belongs to the transferase hexapeptide repeat family.</text>
</comment>
<dbReference type="SMART" id="SM01266">
    <property type="entry name" value="Mac"/>
    <property type="match status" value="1"/>
</dbReference>
<dbReference type="InterPro" id="IPR024688">
    <property type="entry name" value="Mac_dom"/>
</dbReference>
<feature type="domain" description="Maltose/galactoside acetyltransferase" evidence="6">
    <location>
        <begin position="6"/>
        <end position="61"/>
    </location>
</feature>
<dbReference type="PANTHER" id="PTHR43017">
    <property type="entry name" value="GALACTOSIDE O-ACETYLTRANSFERASE"/>
    <property type="match status" value="1"/>
</dbReference>
<evidence type="ECO:0000256" key="4">
    <source>
        <dbReference type="ARBA" id="ARBA00023315"/>
    </source>
</evidence>
<dbReference type="AlphaFoldDB" id="A0AAU8N8E6"/>
<keyword evidence="3" id="KW-0677">Repeat</keyword>
<keyword evidence="4 5" id="KW-0012">Acyltransferase</keyword>
<organism evidence="7">
    <name type="scientific">Paenibacillus sp. AN1007</name>
    <dbReference type="NCBI Taxonomy" id="3151385"/>
    <lineage>
        <taxon>Bacteria</taxon>
        <taxon>Bacillati</taxon>
        <taxon>Bacillota</taxon>
        <taxon>Bacilli</taxon>
        <taxon>Bacillales</taxon>
        <taxon>Paenibacillaceae</taxon>
        <taxon>Paenibacillus</taxon>
    </lineage>
</organism>
<dbReference type="EMBL" id="CP159992">
    <property type="protein sequence ID" value="XCP94108.1"/>
    <property type="molecule type" value="Genomic_DNA"/>
</dbReference>
<dbReference type="Gene3D" id="2.160.10.10">
    <property type="entry name" value="Hexapeptide repeat proteins"/>
    <property type="match status" value="1"/>
</dbReference>
<dbReference type="InterPro" id="IPR039369">
    <property type="entry name" value="LacA-like"/>
</dbReference>
<dbReference type="SUPFAM" id="SSF51161">
    <property type="entry name" value="Trimeric LpxA-like enzymes"/>
    <property type="match status" value="1"/>
</dbReference>
<keyword evidence="2 5" id="KW-0808">Transferase</keyword>
<evidence type="ECO:0000256" key="1">
    <source>
        <dbReference type="ARBA" id="ARBA00007274"/>
    </source>
</evidence>
<name>A0AAU8N8E6_9BACL</name>
<evidence type="ECO:0000256" key="2">
    <source>
        <dbReference type="ARBA" id="ARBA00022679"/>
    </source>
</evidence>
<dbReference type="GO" id="GO:0008870">
    <property type="term" value="F:galactoside O-acetyltransferase activity"/>
    <property type="evidence" value="ECO:0007669"/>
    <property type="project" value="TreeGrafter"/>
</dbReference>
<dbReference type="RefSeq" id="WP_366291251.1">
    <property type="nucleotide sequence ID" value="NZ_CP159992.1"/>
</dbReference>
<evidence type="ECO:0000313" key="7">
    <source>
        <dbReference type="EMBL" id="XCP94108.1"/>
    </source>
</evidence>
<dbReference type="Pfam" id="PF12464">
    <property type="entry name" value="Mac"/>
    <property type="match status" value="1"/>
</dbReference>
<dbReference type="FunFam" id="2.160.10.10:FF:000008">
    <property type="entry name" value="Maltose O-acetyltransferase"/>
    <property type="match status" value="1"/>
</dbReference>
<accession>A0AAU8N8E6</accession>
<dbReference type="EC" id="2.3.1.-" evidence="5"/>
<gene>
    <name evidence="7" type="ORF">ABXS70_23465</name>
</gene>
<protein>
    <recommendedName>
        <fullName evidence="5">Acetyltransferase</fullName>
        <ecNumber evidence="5">2.3.1.-</ecNumber>
    </recommendedName>
</protein>
<evidence type="ECO:0000256" key="5">
    <source>
        <dbReference type="RuleBase" id="RU367021"/>
    </source>
</evidence>
<evidence type="ECO:0000259" key="6">
    <source>
        <dbReference type="SMART" id="SM01266"/>
    </source>
</evidence>
<dbReference type="PANTHER" id="PTHR43017:SF1">
    <property type="entry name" value="ACETYLTRANSFERASE YJL218W-RELATED"/>
    <property type="match status" value="1"/>
</dbReference>
<proteinExistence type="inferred from homology"/>
<sequence>MKWTEKEKAQKGLLYDNNNDEQLVKERTFAKEMCYDYNQIRPSNLAEREALIRKLFAKTGEKFLIEQPFYCDQGYNIEIGEHFYCNHNTVMLDAGRIRFGDHVFIGPNCGFYTPEHPLDAEQRNQGLEIALPISVGNNVWIGGGVTVLPGVTIGDNVVIGAGSVVTKPIPAGVIAAGNPCRVIREITEEDQHKYPRI</sequence>
<dbReference type="InterPro" id="IPR018357">
    <property type="entry name" value="Hexapep_transf_CS"/>
</dbReference>
<dbReference type="Pfam" id="PF00132">
    <property type="entry name" value="Hexapep"/>
    <property type="match status" value="1"/>
</dbReference>